<organism evidence="1 2">
    <name type="scientific">Hyphomonas adhaerens</name>
    <dbReference type="NCBI Taxonomy" id="81029"/>
    <lineage>
        <taxon>Bacteria</taxon>
        <taxon>Pseudomonadati</taxon>
        <taxon>Pseudomonadota</taxon>
        <taxon>Alphaproteobacteria</taxon>
        <taxon>Hyphomonadales</taxon>
        <taxon>Hyphomonadaceae</taxon>
        <taxon>Hyphomonas</taxon>
    </lineage>
</organism>
<dbReference type="AlphaFoldDB" id="A0A3B9GZ22"/>
<dbReference type="EMBL" id="DMAN01000218">
    <property type="protein sequence ID" value="HAE27466.1"/>
    <property type="molecule type" value="Genomic_DNA"/>
</dbReference>
<proteinExistence type="predicted"/>
<name>A0A3B9GZ22_9PROT</name>
<gene>
    <name evidence="1" type="ORF">DCG58_09925</name>
</gene>
<dbReference type="PROSITE" id="PS51257">
    <property type="entry name" value="PROKAR_LIPOPROTEIN"/>
    <property type="match status" value="1"/>
</dbReference>
<reference evidence="1 2" key="1">
    <citation type="journal article" date="2018" name="Nat. Biotechnol.">
        <title>A standardized bacterial taxonomy based on genome phylogeny substantially revises the tree of life.</title>
        <authorList>
            <person name="Parks D.H."/>
            <person name="Chuvochina M."/>
            <person name="Waite D.W."/>
            <person name="Rinke C."/>
            <person name="Skarshewski A."/>
            <person name="Chaumeil P.A."/>
            <person name="Hugenholtz P."/>
        </authorList>
    </citation>
    <scope>NUCLEOTIDE SEQUENCE [LARGE SCALE GENOMIC DNA]</scope>
    <source>
        <strain evidence="1">UBA8733</strain>
    </source>
</reference>
<evidence type="ECO:0000313" key="1">
    <source>
        <dbReference type="EMBL" id="HAE27466.1"/>
    </source>
</evidence>
<protein>
    <submittedName>
        <fullName evidence="1">Uncharacterized protein</fullName>
    </submittedName>
</protein>
<accession>A0A3B9GZ22</accession>
<evidence type="ECO:0000313" key="2">
    <source>
        <dbReference type="Proteomes" id="UP000259610"/>
    </source>
</evidence>
<dbReference type="Proteomes" id="UP000259610">
    <property type="component" value="Unassembled WGS sequence"/>
</dbReference>
<comment type="caution">
    <text evidence="1">The sequence shown here is derived from an EMBL/GenBank/DDBJ whole genome shotgun (WGS) entry which is preliminary data.</text>
</comment>
<sequence length="141" mass="15520">MNILNHRHSLLAVAVGTSMITSCGFMVCAQFLGLRPEDLVYIVSSRLNEEVPVAQAQKVLQGDVPVPAGWWDSLRSFWTDCKEIAVELAKDHQTGPDPGWCMCLSEKHPPYMALPLLLAMLEISGDQDVSVKVDCVSEQGH</sequence>